<dbReference type="InterPro" id="IPR000971">
    <property type="entry name" value="Globin"/>
</dbReference>
<dbReference type="PANTHER" id="PTHR46458:SF1">
    <property type="entry name" value="GEO09476P1"/>
    <property type="match status" value="1"/>
</dbReference>
<accession>A0ABR3I9A4</accession>
<keyword evidence="9" id="KW-1185">Reference proteome</keyword>
<keyword evidence="3 6" id="KW-0561">Oxygen transport</keyword>
<gene>
    <name evidence="8" type="ORF">ABMA27_014542</name>
</gene>
<evidence type="ECO:0000256" key="6">
    <source>
        <dbReference type="RuleBase" id="RU000356"/>
    </source>
</evidence>
<dbReference type="PROSITE" id="PS01033">
    <property type="entry name" value="GLOBIN"/>
    <property type="match status" value="1"/>
</dbReference>
<feature type="domain" description="Globin" evidence="7">
    <location>
        <begin position="22"/>
        <end position="167"/>
    </location>
</feature>
<dbReference type="SUPFAM" id="SSF46458">
    <property type="entry name" value="Globin-like"/>
    <property type="match status" value="1"/>
</dbReference>
<keyword evidence="5" id="KW-0408">Iron</keyword>
<reference evidence="8 9" key="1">
    <citation type="submission" date="2024-06" db="EMBL/GenBank/DDBJ databases">
        <title>A chromosome-level genome assembly of beet webworm, Loxostege sticticalis.</title>
        <authorList>
            <person name="Zhang Y."/>
        </authorList>
    </citation>
    <scope>NUCLEOTIDE SEQUENCE [LARGE SCALE GENOMIC DNA]</scope>
    <source>
        <strain evidence="8">AQ026</strain>
        <tissue evidence="8">Whole body</tissue>
    </source>
</reference>
<evidence type="ECO:0000256" key="5">
    <source>
        <dbReference type="ARBA" id="ARBA00023004"/>
    </source>
</evidence>
<dbReference type="CDD" id="cd01040">
    <property type="entry name" value="Mb-like"/>
    <property type="match status" value="1"/>
</dbReference>
<dbReference type="InterPro" id="IPR012292">
    <property type="entry name" value="Globin/Proto"/>
</dbReference>
<name>A0ABR3I9A4_LOXSC</name>
<evidence type="ECO:0000313" key="9">
    <source>
        <dbReference type="Proteomes" id="UP001549920"/>
    </source>
</evidence>
<sequence>MNYIWNKIAWGGDPDEINDVTGLSKRDIYNIRKSWTAMYAESEKYGLQLFLGLFRLNPVTKTFFKTIQDLDEEAISNSAQFRAHVINFMTSFNSAVTNLEHPEIVIALMNKLGESHRRRRIQKEHFDEVKVVLVDILKNQLSASDDLLASWTRFVGFIYKNIFEKLCETADC</sequence>
<dbReference type="EMBL" id="JBEUOH010000006">
    <property type="protein sequence ID" value="KAL0892857.1"/>
    <property type="molecule type" value="Genomic_DNA"/>
</dbReference>
<dbReference type="InterPro" id="IPR050532">
    <property type="entry name" value="Globin-like_OT"/>
</dbReference>
<proteinExistence type="inferred from homology"/>
<dbReference type="EMBL" id="JBEUOH010000006">
    <property type="protein sequence ID" value="KAL0892856.1"/>
    <property type="molecule type" value="Genomic_DNA"/>
</dbReference>
<dbReference type="PANTHER" id="PTHR46458">
    <property type="entry name" value="BLR2807 PROTEIN"/>
    <property type="match status" value="1"/>
</dbReference>
<keyword evidence="4" id="KW-0479">Metal-binding</keyword>
<protein>
    <recommendedName>
        <fullName evidence="7">Globin domain-containing protein</fullName>
    </recommendedName>
</protein>
<comment type="caution">
    <text evidence="8">The sequence shown here is derived from an EMBL/GenBank/DDBJ whole genome shotgun (WGS) entry which is preliminary data.</text>
</comment>
<organism evidence="8 9">
    <name type="scientific">Loxostege sticticalis</name>
    <name type="common">Beet webworm moth</name>
    <dbReference type="NCBI Taxonomy" id="481309"/>
    <lineage>
        <taxon>Eukaryota</taxon>
        <taxon>Metazoa</taxon>
        <taxon>Ecdysozoa</taxon>
        <taxon>Arthropoda</taxon>
        <taxon>Hexapoda</taxon>
        <taxon>Insecta</taxon>
        <taxon>Pterygota</taxon>
        <taxon>Neoptera</taxon>
        <taxon>Endopterygota</taxon>
        <taxon>Lepidoptera</taxon>
        <taxon>Glossata</taxon>
        <taxon>Ditrysia</taxon>
        <taxon>Pyraloidea</taxon>
        <taxon>Crambidae</taxon>
        <taxon>Pyraustinae</taxon>
        <taxon>Loxostege</taxon>
    </lineage>
</organism>
<keyword evidence="2 6" id="KW-0349">Heme</keyword>
<evidence type="ECO:0000256" key="2">
    <source>
        <dbReference type="ARBA" id="ARBA00022617"/>
    </source>
</evidence>
<dbReference type="Pfam" id="PF00042">
    <property type="entry name" value="Globin"/>
    <property type="match status" value="1"/>
</dbReference>
<dbReference type="Proteomes" id="UP001549920">
    <property type="component" value="Unassembled WGS sequence"/>
</dbReference>
<keyword evidence="1 6" id="KW-0813">Transport</keyword>
<comment type="similarity">
    <text evidence="6">Belongs to the globin family.</text>
</comment>
<dbReference type="Gene3D" id="1.10.490.10">
    <property type="entry name" value="Globins"/>
    <property type="match status" value="1"/>
</dbReference>
<evidence type="ECO:0000256" key="3">
    <source>
        <dbReference type="ARBA" id="ARBA00022621"/>
    </source>
</evidence>
<evidence type="ECO:0000256" key="4">
    <source>
        <dbReference type="ARBA" id="ARBA00022723"/>
    </source>
</evidence>
<evidence type="ECO:0000256" key="1">
    <source>
        <dbReference type="ARBA" id="ARBA00022448"/>
    </source>
</evidence>
<evidence type="ECO:0000259" key="7">
    <source>
        <dbReference type="PROSITE" id="PS01033"/>
    </source>
</evidence>
<evidence type="ECO:0000313" key="8">
    <source>
        <dbReference type="EMBL" id="KAL0892856.1"/>
    </source>
</evidence>
<dbReference type="InterPro" id="IPR044399">
    <property type="entry name" value="Mb-like_M"/>
</dbReference>
<dbReference type="InterPro" id="IPR009050">
    <property type="entry name" value="Globin-like_sf"/>
</dbReference>